<organism evidence="3">
    <name type="scientific">Gongylonema pulchrum</name>
    <dbReference type="NCBI Taxonomy" id="637853"/>
    <lineage>
        <taxon>Eukaryota</taxon>
        <taxon>Metazoa</taxon>
        <taxon>Ecdysozoa</taxon>
        <taxon>Nematoda</taxon>
        <taxon>Chromadorea</taxon>
        <taxon>Rhabditida</taxon>
        <taxon>Spirurina</taxon>
        <taxon>Spiruromorpha</taxon>
        <taxon>Spiruroidea</taxon>
        <taxon>Gongylonematidae</taxon>
        <taxon>Gongylonema</taxon>
    </lineage>
</organism>
<reference evidence="1 2" key="2">
    <citation type="submission" date="2018-11" db="EMBL/GenBank/DDBJ databases">
        <authorList>
            <consortium name="Pathogen Informatics"/>
        </authorList>
    </citation>
    <scope>NUCLEOTIDE SEQUENCE [LARGE SCALE GENOMIC DNA]</scope>
</reference>
<protein>
    <submittedName>
        <fullName evidence="3">Peptidase A2 domain-containing protein</fullName>
    </submittedName>
</protein>
<evidence type="ECO:0000313" key="1">
    <source>
        <dbReference type="EMBL" id="VDN22460.1"/>
    </source>
</evidence>
<accession>A0A183DXT1</accession>
<reference evidence="3" key="1">
    <citation type="submission" date="2016-06" db="UniProtKB">
        <authorList>
            <consortium name="WormBaseParasite"/>
        </authorList>
    </citation>
    <scope>IDENTIFICATION</scope>
</reference>
<sequence>MSEPEFPEQIDRMVGGRMAASVHCEGVKMSALLDTGAMVNLVTAAAIRKLQQKRGDSYLSDRIIQTNLSSARDSSENTTMISGSVVPMISWLNENDVMETKTWTWARMRWMSALLDTGAMVNLVTAAAIRKLQQKRGDSYLSDRIIQTNLSSARDASENTTMISGSAGPRISWLNENDVMETKTWPWARRWLRRRSGAKRR</sequence>
<name>A0A183DXT1_9BILA</name>
<evidence type="ECO:0000313" key="2">
    <source>
        <dbReference type="Proteomes" id="UP000271098"/>
    </source>
</evidence>
<dbReference type="EMBL" id="UYRT01080299">
    <property type="protein sequence ID" value="VDN22460.1"/>
    <property type="molecule type" value="Genomic_DNA"/>
</dbReference>
<evidence type="ECO:0000313" key="3">
    <source>
        <dbReference type="WBParaSite" id="GPUH_0001353701-mRNA-1"/>
    </source>
</evidence>
<proteinExistence type="predicted"/>
<dbReference type="AlphaFoldDB" id="A0A183DXT1"/>
<keyword evidence="2" id="KW-1185">Reference proteome</keyword>
<dbReference type="Proteomes" id="UP000271098">
    <property type="component" value="Unassembled WGS sequence"/>
</dbReference>
<dbReference type="WBParaSite" id="GPUH_0001353701-mRNA-1">
    <property type="protein sequence ID" value="GPUH_0001353701-mRNA-1"/>
    <property type="gene ID" value="GPUH_0001353701"/>
</dbReference>
<gene>
    <name evidence="1" type="ORF">GPUH_LOCUS13522</name>
</gene>